<keyword evidence="2" id="KW-0378">Hydrolase</keyword>
<keyword evidence="2" id="KW-0540">Nuclease</keyword>
<dbReference type="InterPro" id="IPR012337">
    <property type="entry name" value="RNaseH-like_sf"/>
</dbReference>
<evidence type="ECO:0000259" key="1">
    <source>
        <dbReference type="Pfam" id="PF00929"/>
    </source>
</evidence>
<dbReference type="Gene3D" id="3.30.420.10">
    <property type="entry name" value="Ribonuclease H-like superfamily/Ribonuclease H"/>
    <property type="match status" value="1"/>
</dbReference>
<accession>A0A0F3R7L2</accession>
<gene>
    <name evidence="2" type="ORF">RAT170B_1714</name>
</gene>
<dbReference type="InterPro" id="IPR013520">
    <property type="entry name" value="Ribonucl_H"/>
</dbReference>
<name>A0A0F3R7L2_9RICK</name>
<evidence type="ECO:0000313" key="2">
    <source>
        <dbReference type="EMBL" id="KJW01996.1"/>
    </source>
</evidence>
<evidence type="ECO:0000313" key="3">
    <source>
        <dbReference type="Proteomes" id="UP000033736"/>
    </source>
</evidence>
<dbReference type="SUPFAM" id="SSF53098">
    <property type="entry name" value="Ribonuclease H-like"/>
    <property type="match status" value="1"/>
</dbReference>
<dbReference type="GO" id="GO:0003676">
    <property type="term" value="F:nucleic acid binding"/>
    <property type="evidence" value="ECO:0007669"/>
    <property type="project" value="InterPro"/>
</dbReference>
<dbReference type="PATRIC" id="fig|1268837.3.peg.621"/>
<organism evidence="2 3">
    <name type="scientific">Rickettsia argasii T170-B</name>
    <dbReference type="NCBI Taxonomy" id="1268837"/>
    <lineage>
        <taxon>Bacteria</taxon>
        <taxon>Pseudomonadati</taxon>
        <taxon>Pseudomonadota</taxon>
        <taxon>Alphaproteobacteria</taxon>
        <taxon>Rickettsiales</taxon>
        <taxon>Rickettsiaceae</taxon>
        <taxon>Rickettsieae</taxon>
        <taxon>Rickettsia</taxon>
        <taxon>spotted fever group</taxon>
    </lineage>
</organism>
<dbReference type="Proteomes" id="UP000033736">
    <property type="component" value="Unassembled WGS sequence"/>
</dbReference>
<dbReference type="GO" id="GO:0006259">
    <property type="term" value="P:DNA metabolic process"/>
    <property type="evidence" value="ECO:0007669"/>
    <property type="project" value="UniProtKB-ARBA"/>
</dbReference>
<dbReference type="GO" id="GO:0004527">
    <property type="term" value="F:exonuclease activity"/>
    <property type="evidence" value="ECO:0007669"/>
    <property type="project" value="UniProtKB-KW"/>
</dbReference>
<sequence>MFLDTETTGLSYVTDKILGLGMVKFEYTNDGRIYNILEEFNKYQDPKEPIAPHITELTGIMLATEVK</sequence>
<dbReference type="InterPro" id="IPR036397">
    <property type="entry name" value="RNaseH_sf"/>
</dbReference>
<keyword evidence="3" id="KW-1185">Reference proteome</keyword>
<dbReference type="Pfam" id="PF00929">
    <property type="entry name" value="RNase_T"/>
    <property type="match status" value="1"/>
</dbReference>
<dbReference type="RefSeq" id="WP_045806067.1">
    <property type="nucleotide sequence ID" value="NZ_LAOQ01000018.1"/>
</dbReference>
<feature type="domain" description="Exonuclease" evidence="1">
    <location>
        <begin position="2"/>
        <end position="62"/>
    </location>
</feature>
<protein>
    <submittedName>
        <fullName evidence="2">Exonuclease family protein</fullName>
    </submittedName>
</protein>
<keyword evidence="2" id="KW-0269">Exonuclease</keyword>
<proteinExistence type="predicted"/>
<dbReference type="AlphaFoldDB" id="A0A0F3R7L2"/>
<dbReference type="EMBL" id="LAOQ01000018">
    <property type="protein sequence ID" value="KJW01996.1"/>
    <property type="molecule type" value="Genomic_DNA"/>
</dbReference>
<comment type="caution">
    <text evidence="2">The sequence shown here is derived from an EMBL/GenBank/DDBJ whole genome shotgun (WGS) entry which is preliminary data.</text>
</comment>
<reference evidence="2 3" key="1">
    <citation type="submission" date="2015-01" db="EMBL/GenBank/DDBJ databases">
        <title>Genome Sequencing of Rickettsiales /home/snadendla/prok_pipe/test/illegal_ec_num.txt.</title>
        <authorList>
            <person name="Daugherty S.C."/>
            <person name="Su Q."/>
            <person name="Abolude K."/>
            <person name="Beier-Sexton M."/>
            <person name="Carlyon J.A."/>
            <person name="Carter R."/>
            <person name="Day N.P."/>
            <person name="Dumler S.J."/>
            <person name="Dyachenko V."/>
            <person name="Godinez A."/>
            <person name="Kurtti T.J."/>
            <person name="Lichay M."/>
            <person name="Mullins K.E."/>
            <person name="Ott S."/>
            <person name="Pappas-Brown V."/>
            <person name="Paris D.H."/>
            <person name="Patel P."/>
            <person name="Richards A.L."/>
            <person name="Sadzewicz L."/>
            <person name="Sears K."/>
            <person name="Seidman D."/>
            <person name="Sengamalay N."/>
            <person name="Stenos J."/>
            <person name="Tallon L.J."/>
            <person name="Vincent G."/>
            <person name="Fraser C.M."/>
            <person name="Munderloh U."/>
            <person name="Dunning-Hotopp J.C."/>
        </authorList>
    </citation>
    <scope>NUCLEOTIDE SEQUENCE [LARGE SCALE GENOMIC DNA]</scope>
    <source>
        <strain evidence="2 3">T170-B</strain>
    </source>
</reference>